<accession>A0A8K0CI62</accession>
<evidence type="ECO:0000256" key="2">
    <source>
        <dbReference type="SAM" id="MobiDB-lite"/>
    </source>
</evidence>
<evidence type="ECO:0000259" key="3">
    <source>
        <dbReference type="Pfam" id="PF25818"/>
    </source>
</evidence>
<feature type="domain" description="Mitochondrial transcription rescue factor 1 C-terminal" evidence="3">
    <location>
        <begin position="96"/>
        <end position="192"/>
    </location>
</feature>
<feature type="region of interest" description="Disordered" evidence="2">
    <location>
        <begin position="63"/>
        <end position="83"/>
    </location>
</feature>
<protein>
    <recommendedName>
        <fullName evidence="3">Mitochondrial transcription rescue factor 1 C-terminal domain-containing protein</fullName>
    </recommendedName>
</protein>
<dbReference type="SUPFAM" id="SSF55174">
    <property type="entry name" value="Alpha-L RNA-binding motif"/>
    <property type="match status" value="1"/>
</dbReference>
<dbReference type="Pfam" id="PF25818">
    <property type="entry name" value="MTRES1_C"/>
    <property type="match status" value="1"/>
</dbReference>
<dbReference type="PROSITE" id="PS50889">
    <property type="entry name" value="S4"/>
    <property type="match status" value="1"/>
</dbReference>
<dbReference type="GO" id="GO:0003723">
    <property type="term" value="F:RNA binding"/>
    <property type="evidence" value="ECO:0007669"/>
    <property type="project" value="UniProtKB-KW"/>
</dbReference>
<dbReference type="GO" id="GO:1903108">
    <property type="term" value="P:regulation of mitochondrial transcription"/>
    <property type="evidence" value="ECO:0007669"/>
    <property type="project" value="TreeGrafter"/>
</dbReference>
<dbReference type="AlphaFoldDB" id="A0A8K0CI62"/>
<dbReference type="GO" id="GO:0005739">
    <property type="term" value="C:mitochondrion"/>
    <property type="evidence" value="ECO:0007669"/>
    <property type="project" value="TreeGrafter"/>
</dbReference>
<reference evidence="4" key="1">
    <citation type="submission" date="2019-08" db="EMBL/GenBank/DDBJ databases">
        <title>The genome of the North American firefly Photinus pyralis.</title>
        <authorList>
            <consortium name="Photinus pyralis genome working group"/>
            <person name="Fallon T.R."/>
            <person name="Sander Lower S.E."/>
            <person name="Weng J.-K."/>
        </authorList>
    </citation>
    <scope>NUCLEOTIDE SEQUENCE</scope>
    <source>
        <strain evidence="4">TRF0915ILg1</strain>
        <tissue evidence="4">Whole body</tissue>
    </source>
</reference>
<proteinExistence type="predicted"/>
<gene>
    <name evidence="4" type="ORF">ILUMI_19459</name>
</gene>
<keyword evidence="5" id="KW-1185">Reference proteome</keyword>
<feature type="compositionally biased region" description="Acidic residues" evidence="2">
    <location>
        <begin position="69"/>
        <end position="82"/>
    </location>
</feature>
<dbReference type="InterPro" id="IPR057896">
    <property type="entry name" value="MTRES1_C"/>
</dbReference>
<comment type="caution">
    <text evidence="4">The sequence shown here is derived from an EMBL/GenBank/DDBJ whole genome shotgun (WGS) entry which is preliminary data.</text>
</comment>
<evidence type="ECO:0000313" key="5">
    <source>
        <dbReference type="Proteomes" id="UP000801492"/>
    </source>
</evidence>
<dbReference type="EMBL" id="VTPC01086702">
    <property type="protein sequence ID" value="KAF2886714.1"/>
    <property type="molecule type" value="Genomic_DNA"/>
</dbReference>
<dbReference type="PANTHER" id="PTHR13633:SF3">
    <property type="entry name" value="MITOCHONDRIAL TRANSCRIPTION RESCUE FACTOR 1"/>
    <property type="match status" value="1"/>
</dbReference>
<keyword evidence="1" id="KW-0694">RNA-binding</keyword>
<dbReference type="OrthoDB" id="4150at2759"/>
<dbReference type="Proteomes" id="UP000801492">
    <property type="component" value="Unassembled WGS sequence"/>
</dbReference>
<dbReference type="CDD" id="cd00165">
    <property type="entry name" value="S4"/>
    <property type="match status" value="1"/>
</dbReference>
<organism evidence="4 5">
    <name type="scientific">Ignelater luminosus</name>
    <name type="common">Cucubano</name>
    <name type="synonym">Pyrophorus luminosus</name>
    <dbReference type="NCBI Taxonomy" id="2038154"/>
    <lineage>
        <taxon>Eukaryota</taxon>
        <taxon>Metazoa</taxon>
        <taxon>Ecdysozoa</taxon>
        <taxon>Arthropoda</taxon>
        <taxon>Hexapoda</taxon>
        <taxon>Insecta</taxon>
        <taxon>Pterygota</taxon>
        <taxon>Neoptera</taxon>
        <taxon>Endopterygota</taxon>
        <taxon>Coleoptera</taxon>
        <taxon>Polyphaga</taxon>
        <taxon>Elateriformia</taxon>
        <taxon>Elateroidea</taxon>
        <taxon>Elateridae</taxon>
        <taxon>Agrypninae</taxon>
        <taxon>Pyrophorini</taxon>
        <taxon>Ignelater</taxon>
    </lineage>
</organism>
<sequence length="203" mass="23212">MSILIKRRVILSLFTQIIRKTSYNNSRCLATLTQRMPPACTILNANIPNLEIYRNKSKASKKKEKAAAEESDEEESEEEQSADFDSLIVDKHTKIMTTKVNSLRADVILKNGLSMARNKVEEMFYESKIRVNGKKIFKKSDLVEVGDEIDIIKSVSDSNPNFLIVGRVEVLDVKPRNEGYAVRLRRCKSLTIENYEEPWKPGD</sequence>
<dbReference type="PANTHER" id="PTHR13633">
    <property type="entry name" value="MITOCHONDRIAL TRANSCRIPTION RESCUE FACTOR 1"/>
    <property type="match status" value="1"/>
</dbReference>
<evidence type="ECO:0000313" key="4">
    <source>
        <dbReference type="EMBL" id="KAF2886714.1"/>
    </source>
</evidence>
<evidence type="ECO:0000256" key="1">
    <source>
        <dbReference type="PROSITE-ProRule" id="PRU00182"/>
    </source>
</evidence>
<name>A0A8K0CI62_IGNLU</name>